<evidence type="ECO:0000313" key="3">
    <source>
        <dbReference type="Proteomes" id="UP000729402"/>
    </source>
</evidence>
<accession>A0A8J5RMA3</accession>
<name>A0A8J5RMA3_ZIZPA</name>
<gene>
    <name evidence="2" type="ORF">GUJ93_ZPchr0001g29950</name>
</gene>
<organism evidence="2 3">
    <name type="scientific">Zizania palustris</name>
    <name type="common">Northern wild rice</name>
    <dbReference type="NCBI Taxonomy" id="103762"/>
    <lineage>
        <taxon>Eukaryota</taxon>
        <taxon>Viridiplantae</taxon>
        <taxon>Streptophyta</taxon>
        <taxon>Embryophyta</taxon>
        <taxon>Tracheophyta</taxon>
        <taxon>Spermatophyta</taxon>
        <taxon>Magnoliopsida</taxon>
        <taxon>Liliopsida</taxon>
        <taxon>Poales</taxon>
        <taxon>Poaceae</taxon>
        <taxon>BOP clade</taxon>
        <taxon>Oryzoideae</taxon>
        <taxon>Oryzeae</taxon>
        <taxon>Zizaniinae</taxon>
        <taxon>Zizania</taxon>
    </lineage>
</organism>
<feature type="region of interest" description="Disordered" evidence="1">
    <location>
        <begin position="1"/>
        <end position="27"/>
    </location>
</feature>
<reference evidence="2" key="1">
    <citation type="journal article" date="2021" name="bioRxiv">
        <title>Whole Genome Assembly and Annotation of Northern Wild Rice, Zizania palustris L., Supports a Whole Genome Duplication in the Zizania Genus.</title>
        <authorList>
            <person name="Haas M."/>
            <person name="Kono T."/>
            <person name="Macchietto M."/>
            <person name="Millas R."/>
            <person name="McGilp L."/>
            <person name="Shao M."/>
            <person name="Duquette J."/>
            <person name="Hirsch C.N."/>
            <person name="Kimball J."/>
        </authorList>
    </citation>
    <scope>NUCLEOTIDE SEQUENCE</scope>
    <source>
        <tissue evidence="2">Fresh leaf tissue</tissue>
    </source>
</reference>
<dbReference type="AlphaFoldDB" id="A0A8J5RMA3"/>
<evidence type="ECO:0000256" key="1">
    <source>
        <dbReference type="SAM" id="MobiDB-lite"/>
    </source>
</evidence>
<comment type="caution">
    <text evidence="2">The sequence shown here is derived from an EMBL/GenBank/DDBJ whole genome shotgun (WGS) entry which is preliminary data.</text>
</comment>
<keyword evidence="3" id="KW-1185">Reference proteome</keyword>
<proteinExistence type="predicted"/>
<dbReference type="EMBL" id="JAAALK010000288">
    <property type="protein sequence ID" value="KAG8052138.1"/>
    <property type="molecule type" value="Genomic_DNA"/>
</dbReference>
<sequence length="79" mass="9155">MRLAPQQSWKHEAVASPPWEEMTRDETKKSNIEIKEHIFARRWWPWWRRRPGSPRVAGATWVGAEGFGWGGGGGSGRRR</sequence>
<protein>
    <submittedName>
        <fullName evidence="2">Uncharacterized protein</fullName>
    </submittedName>
</protein>
<evidence type="ECO:0000313" key="2">
    <source>
        <dbReference type="EMBL" id="KAG8052138.1"/>
    </source>
</evidence>
<reference evidence="2" key="2">
    <citation type="submission" date="2021-02" db="EMBL/GenBank/DDBJ databases">
        <authorList>
            <person name="Kimball J.A."/>
            <person name="Haas M.W."/>
            <person name="Macchietto M."/>
            <person name="Kono T."/>
            <person name="Duquette J."/>
            <person name="Shao M."/>
        </authorList>
    </citation>
    <scope>NUCLEOTIDE SEQUENCE</scope>
    <source>
        <tissue evidence="2">Fresh leaf tissue</tissue>
    </source>
</reference>
<dbReference type="Proteomes" id="UP000729402">
    <property type="component" value="Unassembled WGS sequence"/>
</dbReference>